<feature type="compositionally biased region" description="Basic and acidic residues" evidence="7">
    <location>
        <begin position="308"/>
        <end position="321"/>
    </location>
</feature>
<evidence type="ECO:0000256" key="4">
    <source>
        <dbReference type="ARBA" id="ARBA00022840"/>
    </source>
</evidence>
<sequence>MPSWDRLSFIRSWSRSLRQDTKVTSLSEQPSPFREMVQQEAVVVRNAVKRYESEKVVLDGLDMTVSRGSIYGLLGASGCGKTTLLSCIVGVQRLNSGQVWVLGGNPGSEGSGIPGPRVGYMPQEISLVGEFTRNDALYYFGRINGLENDEIETRQKFLSELLQLPPENHLVRNMSGGQQRRVSLAAALIHRPELLILDEPTVGVDPVLRENIWAHLIKITQEDNITVLITTHYIEETKDANKIGLMRYGKLLVESSPNQLLERFQCTSLEEAFLILSRSQEENLAVTSGSTARKSKVENSENEISCQEENRRTKDKTTTYKENQERKVSRWKRFKALMIKNSIQFLRHYSGLAFAVLFPILQVCTFFIGVGRDPKGLTIGIVNDEASNCDGNFGNVWYDEEEYTCHFGNLSCKFLQQVGDSIAKKKYYEDISEATNDVQNGKLSGWIYFSRNFSEALWTRMEDFINVEESDIIAGQIQVSLDMGDRQIGLFLQKNLFDRFFEFYKDVMKDCRISPKFANLPIHLEDPVYGVMDTDFKRFMAPGYILTLLFFLATTISTSLIITERGEGVWNRSLVQGVTTAEILTSHILTQNIIVIINTTMTLCLCFPIWGLKCTGSIFAVVWFGFFSGICGLMYGFFISVMCTNHTMAHYASAGSLFPLILICGNLWPIEGMPKVLRWISYVMPMTLPTMSLREVIDKGQSIYELNVYRGLFVLCGWSLFFFIVCLVGLRSKSSS</sequence>
<dbReference type="PROSITE" id="PS50893">
    <property type="entry name" value="ABC_TRANSPORTER_2"/>
    <property type="match status" value="1"/>
</dbReference>
<evidence type="ECO:0000259" key="9">
    <source>
        <dbReference type="PROSITE" id="PS50893"/>
    </source>
</evidence>
<feature type="transmembrane region" description="Helical" evidence="8">
    <location>
        <begin position="648"/>
        <end position="667"/>
    </location>
</feature>
<feature type="transmembrane region" description="Helical" evidence="8">
    <location>
        <begin position="541"/>
        <end position="562"/>
    </location>
</feature>
<evidence type="ECO:0000256" key="1">
    <source>
        <dbReference type="ARBA" id="ARBA00004141"/>
    </source>
</evidence>
<dbReference type="InterPro" id="IPR017871">
    <property type="entry name" value="ABC_transporter-like_CS"/>
</dbReference>
<dbReference type="SUPFAM" id="SSF52540">
    <property type="entry name" value="P-loop containing nucleoside triphosphate hydrolases"/>
    <property type="match status" value="1"/>
</dbReference>
<keyword evidence="3" id="KW-0547">Nucleotide-binding</keyword>
<keyword evidence="11" id="KW-1185">Reference proteome</keyword>
<feature type="domain" description="ABC transporter" evidence="9">
    <location>
        <begin position="42"/>
        <end position="273"/>
    </location>
</feature>
<protein>
    <submittedName>
        <fullName evidence="12">ABC transporter G family member 23-like</fullName>
    </submittedName>
</protein>
<feature type="transmembrane region" description="Helical" evidence="8">
    <location>
        <begin position="679"/>
        <end position="697"/>
    </location>
</feature>
<dbReference type="SMART" id="SM00382">
    <property type="entry name" value="AAA"/>
    <property type="match status" value="1"/>
</dbReference>
<dbReference type="PROSITE" id="PS51012">
    <property type="entry name" value="ABC_TM2"/>
    <property type="match status" value="1"/>
</dbReference>
<comment type="subcellular location">
    <subcellularLocation>
        <location evidence="1">Membrane</location>
        <topology evidence="1">Multi-pass membrane protein</topology>
    </subcellularLocation>
</comment>
<dbReference type="RefSeq" id="XP_014480712.1">
    <property type="nucleotide sequence ID" value="XM_014625226.1"/>
</dbReference>
<accession>A0A6P3XR55</accession>
<evidence type="ECO:0000256" key="2">
    <source>
        <dbReference type="ARBA" id="ARBA00022692"/>
    </source>
</evidence>
<evidence type="ECO:0000313" key="12">
    <source>
        <dbReference type="RefSeq" id="XP_014480712.1"/>
    </source>
</evidence>
<dbReference type="PROSITE" id="PS00211">
    <property type="entry name" value="ABC_TRANSPORTER_1"/>
    <property type="match status" value="1"/>
</dbReference>
<dbReference type="Pfam" id="PF12698">
    <property type="entry name" value="ABC2_membrane_3"/>
    <property type="match status" value="1"/>
</dbReference>
<dbReference type="GeneID" id="106747584"/>
<dbReference type="Proteomes" id="UP000515204">
    <property type="component" value="Unplaced"/>
</dbReference>
<feature type="transmembrane region" description="Helical" evidence="8">
    <location>
        <begin position="709"/>
        <end position="730"/>
    </location>
</feature>
<evidence type="ECO:0000256" key="3">
    <source>
        <dbReference type="ARBA" id="ARBA00022741"/>
    </source>
</evidence>
<feature type="transmembrane region" description="Helical" evidence="8">
    <location>
        <begin position="593"/>
        <end position="612"/>
    </location>
</feature>
<keyword evidence="6 8" id="KW-0472">Membrane</keyword>
<dbReference type="Pfam" id="PF00005">
    <property type="entry name" value="ABC_tran"/>
    <property type="match status" value="1"/>
</dbReference>
<feature type="transmembrane region" description="Helical" evidence="8">
    <location>
        <begin position="349"/>
        <end position="370"/>
    </location>
</feature>
<dbReference type="KEGG" id="dqu:106747584"/>
<feature type="region of interest" description="Disordered" evidence="7">
    <location>
        <begin position="297"/>
        <end position="321"/>
    </location>
</feature>
<reference evidence="12" key="1">
    <citation type="submission" date="2025-08" db="UniProtKB">
        <authorList>
            <consortium name="RefSeq"/>
        </authorList>
    </citation>
    <scope>IDENTIFICATION</scope>
</reference>
<evidence type="ECO:0000313" key="11">
    <source>
        <dbReference type="Proteomes" id="UP000515204"/>
    </source>
</evidence>
<dbReference type="InterPro" id="IPR013525">
    <property type="entry name" value="ABC2_TM"/>
</dbReference>
<evidence type="ECO:0000256" key="7">
    <source>
        <dbReference type="SAM" id="MobiDB-lite"/>
    </source>
</evidence>
<dbReference type="GO" id="GO:0140359">
    <property type="term" value="F:ABC-type transporter activity"/>
    <property type="evidence" value="ECO:0007669"/>
    <property type="project" value="InterPro"/>
</dbReference>
<keyword evidence="5 8" id="KW-1133">Transmembrane helix</keyword>
<keyword evidence="4" id="KW-0067">ATP-binding</keyword>
<dbReference type="CDD" id="cd03230">
    <property type="entry name" value="ABC_DR_subfamily_A"/>
    <property type="match status" value="1"/>
</dbReference>
<dbReference type="GO" id="GO:0005524">
    <property type="term" value="F:ATP binding"/>
    <property type="evidence" value="ECO:0007669"/>
    <property type="project" value="UniProtKB-KW"/>
</dbReference>
<dbReference type="GO" id="GO:0016020">
    <property type="term" value="C:membrane"/>
    <property type="evidence" value="ECO:0007669"/>
    <property type="project" value="UniProtKB-SubCell"/>
</dbReference>
<dbReference type="InterPro" id="IPR003439">
    <property type="entry name" value="ABC_transporter-like_ATP-bd"/>
</dbReference>
<feature type="domain" description="ABC transmembrane type-2" evidence="10">
    <location>
        <begin position="501"/>
        <end position="733"/>
    </location>
</feature>
<feature type="transmembrane region" description="Helical" evidence="8">
    <location>
        <begin position="619"/>
        <end position="642"/>
    </location>
</feature>
<evidence type="ECO:0000256" key="6">
    <source>
        <dbReference type="ARBA" id="ARBA00023136"/>
    </source>
</evidence>
<dbReference type="InterPro" id="IPR003593">
    <property type="entry name" value="AAA+_ATPase"/>
</dbReference>
<evidence type="ECO:0000259" key="10">
    <source>
        <dbReference type="PROSITE" id="PS51012"/>
    </source>
</evidence>
<dbReference type="OrthoDB" id="10255969at2759"/>
<dbReference type="InterPro" id="IPR027417">
    <property type="entry name" value="P-loop_NTPase"/>
</dbReference>
<keyword evidence="2 8" id="KW-0812">Transmembrane</keyword>
<dbReference type="PANTHER" id="PTHR43038:SF2">
    <property type="entry name" value="RH61964P"/>
    <property type="match status" value="1"/>
</dbReference>
<name>A0A6P3XR55_DINQU</name>
<gene>
    <name evidence="12" type="primary">LOC106747584</name>
</gene>
<dbReference type="GO" id="GO:0016887">
    <property type="term" value="F:ATP hydrolysis activity"/>
    <property type="evidence" value="ECO:0007669"/>
    <property type="project" value="InterPro"/>
</dbReference>
<proteinExistence type="predicted"/>
<evidence type="ECO:0000256" key="8">
    <source>
        <dbReference type="SAM" id="Phobius"/>
    </source>
</evidence>
<dbReference type="Gene3D" id="3.40.50.300">
    <property type="entry name" value="P-loop containing nucleotide triphosphate hydrolases"/>
    <property type="match status" value="1"/>
</dbReference>
<dbReference type="PANTHER" id="PTHR43038">
    <property type="entry name" value="ATP-BINDING CASSETTE, SUB-FAMILY H, MEMBER 1"/>
    <property type="match status" value="1"/>
</dbReference>
<dbReference type="InterPro" id="IPR047817">
    <property type="entry name" value="ABC2_TM_bact-type"/>
</dbReference>
<evidence type="ECO:0000256" key="5">
    <source>
        <dbReference type="ARBA" id="ARBA00022989"/>
    </source>
</evidence>
<organism evidence="11 12">
    <name type="scientific">Dinoponera quadriceps</name>
    <name type="common">South American ant</name>
    <dbReference type="NCBI Taxonomy" id="609295"/>
    <lineage>
        <taxon>Eukaryota</taxon>
        <taxon>Metazoa</taxon>
        <taxon>Ecdysozoa</taxon>
        <taxon>Arthropoda</taxon>
        <taxon>Hexapoda</taxon>
        <taxon>Insecta</taxon>
        <taxon>Pterygota</taxon>
        <taxon>Neoptera</taxon>
        <taxon>Endopterygota</taxon>
        <taxon>Hymenoptera</taxon>
        <taxon>Apocrita</taxon>
        <taxon>Aculeata</taxon>
        <taxon>Formicoidea</taxon>
        <taxon>Formicidae</taxon>
        <taxon>Ponerinae</taxon>
        <taxon>Ponerini</taxon>
        <taxon>Dinoponera</taxon>
    </lineage>
</organism>
<dbReference type="AlphaFoldDB" id="A0A6P3XR55"/>